<evidence type="ECO:0000313" key="3">
    <source>
        <dbReference type="Proteomes" id="UP000799537"/>
    </source>
</evidence>
<accession>A0A6A6CVM5</accession>
<feature type="region of interest" description="Disordered" evidence="1">
    <location>
        <begin position="106"/>
        <end position="280"/>
    </location>
</feature>
<name>A0A6A6CVM5_ZASCE</name>
<dbReference type="EMBL" id="ML993587">
    <property type="protein sequence ID" value="KAF2169862.1"/>
    <property type="molecule type" value="Genomic_DNA"/>
</dbReference>
<sequence length="280" mass="30602">MSVNLSGEVQLNADATSATGHFHKVDVLGSVGFDGEWVLCKFACDGTGDTINLERRLDGVAPIAEKPEAEEDTADEEVEQYPHHVVLPEDQIPMTKEQEYKELIEQATKGKSRPRRGQSRQDSHINLAGESNLATTADAAASSKATKKRNRQPSTADPKPKADTTLDDDDGEDAPHEDQPPVSKKGRTNSRPKATASAAPAKVKTKKASSVPNQNPPKIDEAEQDESEDEDGSEDDSEDDSEEAEEQQEPQTVPKGQKKRKKSAAWPAKDKNMPRNRNKK</sequence>
<reference evidence="2" key="1">
    <citation type="journal article" date="2020" name="Stud. Mycol.">
        <title>101 Dothideomycetes genomes: a test case for predicting lifestyles and emergence of pathogens.</title>
        <authorList>
            <person name="Haridas S."/>
            <person name="Albert R."/>
            <person name="Binder M."/>
            <person name="Bloem J."/>
            <person name="Labutti K."/>
            <person name="Salamov A."/>
            <person name="Andreopoulos B."/>
            <person name="Baker S."/>
            <person name="Barry K."/>
            <person name="Bills G."/>
            <person name="Bluhm B."/>
            <person name="Cannon C."/>
            <person name="Castanera R."/>
            <person name="Culley D."/>
            <person name="Daum C."/>
            <person name="Ezra D."/>
            <person name="Gonzalez J."/>
            <person name="Henrissat B."/>
            <person name="Kuo A."/>
            <person name="Liang C."/>
            <person name="Lipzen A."/>
            <person name="Lutzoni F."/>
            <person name="Magnuson J."/>
            <person name="Mondo S."/>
            <person name="Nolan M."/>
            <person name="Ohm R."/>
            <person name="Pangilinan J."/>
            <person name="Park H.-J."/>
            <person name="Ramirez L."/>
            <person name="Alfaro M."/>
            <person name="Sun H."/>
            <person name="Tritt A."/>
            <person name="Yoshinaga Y."/>
            <person name="Zwiers L.-H."/>
            <person name="Turgeon B."/>
            <person name="Goodwin S."/>
            <person name="Spatafora J."/>
            <person name="Crous P."/>
            <person name="Grigoriev I."/>
        </authorList>
    </citation>
    <scope>NUCLEOTIDE SEQUENCE</scope>
    <source>
        <strain evidence="2">ATCC 36951</strain>
    </source>
</reference>
<keyword evidence="3" id="KW-1185">Reference proteome</keyword>
<evidence type="ECO:0000256" key="1">
    <source>
        <dbReference type="SAM" id="MobiDB-lite"/>
    </source>
</evidence>
<organism evidence="2 3">
    <name type="scientific">Zasmidium cellare ATCC 36951</name>
    <dbReference type="NCBI Taxonomy" id="1080233"/>
    <lineage>
        <taxon>Eukaryota</taxon>
        <taxon>Fungi</taxon>
        <taxon>Dikarya</taxon>
        <taxon>Ascomycota</taxon>
        <taxon>Pezizomycotina</taxon>
        <taxon>Dothideomycetes</taxon>
        <taxon>Dothideomycetidae</taxon>
        <taxon>Mycosphaerellales</taxon>
        <taxon>Mycosphaerellaceae</taxon>
        <taxon>Zasmidium</taxon>
    </lineage>
</organism>
<feature type="compositionally biased region" description="Low complexity" evidence="1">
    <location>
        <begin position="134"/>
        <end position="144"/>
    </location>
</feature>
<dbReference type="Proteomes" id="UP000799537">
    <property type="component" value="Unassembled WGS sequence"/>
</dbReference>
<protein>
    <submittedName>
        <fullName evidence="2">Uncharacterized protein</fullName>
    </submittedName>
</protein>
<proteinExistence type="predicted"/>
<dbReference type="AlphaFoldDB" id="A0A6A6CVM5"/>
<feature type="compositionally biased region" description="Acidic residues" evidence="1">
    <location>
        <begin position="222"/>
        <end position="248"/>
    </location>
</feature>
<dbReference type="RefSeq" id="XP_033670751.1">
    <property type="nucleotide sequence ID" value="XM_033805310.1"/>
</dbReference>
<evidence type="ECO:0000313" key="2">
    <source>
        <dbReference type="EMBL" id="KAF2169862.1"/>
    </source>
</evidence>
<dbReference type="GeneID" id="54558582"/>
<gene>
    <name evidence="2" type="ORF">M409DRAFT_20276</name>
</gene>